<gene>
    <name evidence="2" type="ORF">Pmar_PMAR015867</name>
</gene>
<dbReference type="Pfam" id="PF13621">
    <property type="entry name" value="Cupin_8"/>
    <property type="match status" value="1"/>
</dbReference>
<dbReference type="InParanoid" id="C5K8C0"/>
<evidence type="ECO:0000313" key="3">
    <source>
        <dbReference type="Proteomes" id="UP000007800"/>
    </source>
</evidence>
<sequence length="174" mass="19626">MRDWVAGPVETDAVVLAVSGRRVRISLSDFIANIDHFYADGAGNGSKSWKFLADYIGRRCDLGRIDAMLDGPLERHIWLGPSSTVSRLHYDAVDTLFCQVEGRKKFKILPPEKFDFLVPQDSTPLLKSYYDWDGSSLSGLKFTRGEISREVVWNYSRFDIDDGCDVELNPGDTL</sequence>
<accession>C5K8C0</accession>
<dbReference type="OrthoDB" id="448579at2759"/>
<dbReference type="GeneID" id="9039560"/>
<dbReference type="PANTHER" id="PTHR12461">
    <property type="entry name" value="HYPOXIA-INDUCIBLE FACTOR 1 ALPHA INHIBITOR-RELATED"/>
    <property type="match status" value="1"/>
</dbReference>
<evidence type="ECO:0000259" key="1">
    <source>
        <dbReference type="PROSITE" id="PS51184"/>
    </source>
</evidence>
<dbReference type="Proteomes" id="UP000007800">
    <property type="component" value="Unassembled WGS sequence"/>
</dbReference>
<protein>
    <recommendedName>
        <fullName evidence="1">JmjC domain-containing protein</fullName>
    </recommendedName>
</protein>
<dbReference type="SUPFAM" id="SSF51197">
    <property type="entry name" value="Clavaminate synthase-like"/>
    <property type="match status" value="1"/>
</dbReference>
<name>C5K8C0_PERM5</name>
<dbReference type="AlphaFoldDB" id="C5K8C0"/>
<feature type="domain" description="JmjC" evidence="1">
    <location>
        <begin position="37"/>
        <end position="174"/>
    </location>
</feature>
<dbReference type="EMBL" id="GG671101">
    <property type="protein sequence ID" value="EER19308.1"/>
    <property type="molecule type" value="Genomic_DNA"/>
</dbReference>
<proteinExistence type="predicted"/>
<reference evidence="2 3" key="1">
    <citation type="submission" date="2008-07" db="EMBL/GenBank/DDBJ databases">
        <authorList>
            <person name="El-Sayed N."/>
            <person name="Caler E."/>
            <person name="Inman J."/>
            <person name="Amedeo P."/>
            <person name="Hass B."/>
            <person name="Wortman J."/>
        </authorList>
    </citation>
    <scope>NUCLEOTIDE SEQUENCE [LARGE SCALE GENOMIC DNA]</scope>
    <source>
        <strain evidence="3">ATCC 50983 / TXsc</strain>
    </source>
</reference>
<dbReference type="Gene3D" id="2.60.120.650">
    <property type="entry name" value="Cupin"/>
    <property type="match status" value="1"/>
</dbReference>
<dbReference type="InterPro" id="IPR003347">
    <property type="entry name" value="JmjC_dom"/>
</dbReference>
<dbReference type="InterPro" id="IPR041667">
    <property type="entry name" value="Cupin_8"/>
</dbReference>
<evidence type="ECO:0000313" key="2">
    <source>
        <dbReference type="EMBL" id="EER19308.1"/>
    </source>
</evidence>
<keyword evidence="3" id="KW-1185">Reference proteome</keyword>
<dbReference type="RefSeq" id="XP_002787512.1">
    <property type="nucleotide sequence ID" value="XM_002787466.1"/>
</dbReference>
<dbReference type="PROSITE" id="PS51184">
    <property type="entry name" value="JMJC"/>
    <property type="match status" value="1"/>
</dbReference>
<organism evidence="3">
    <name type="scientific">Perkinsus marinus (strain ATCC 50983 / TXsc)</name>
    <dbReference type="NCBI Taxonomy" id="423536"/>
    <lineage>
        <taxon>Eukaryota</taxon>
        <taxon>Sar</taxon>
        <taxon>Alveolata</taxon>
        <taxon>Perkinsozoa</taxon>
        <taxon>Perkinsea</taxon>
        <taxon>Perkinsida</taxon>
        <taxon>Perkinsidae</taxon>
        <taxon>Perkinsus</taxon>
    </lineage>
</organism>
<dbReference type="PANTHER" id="PTHR12461:SF105">
    <property type="entry name" value="HYPOXIA-INDUCIBLE FACTOR 1-ALPHA INHIBITOR"/>
    <property type="match status" value="1"/>
</dbReference>